<dbReference type="NCBIfam" id="NF002633">
    <property type="entry name" value="PRK02304.1-2"/>
    <property type="match status" value="1"/>
</dbReference>
<keyword evidence="9 12" id="KW-0328">Glycosyltransferase</keyword>
<dbReference type="NCBIfam" id="TIGR01090">
    <property type="entry name" value="apt"/>
    <property type="match status" value="1"/>
</dbReference>
<dbReference type="InterPro" id="IPR050054">
    <property type="entry name" value="UPRTase/APRTase"/>
</dbReference>
<dbReference type="Proteomes" id="UP000198577">
    <property type="component" value="Unassembled WGS sequence"/>
</dbReference>
<dbReference type="GO" id="GO:0006166">
    <property type="term" value="P:purine ribonucleoside salvage"/>
    <property type="evidence" value="ECO:0007669"/>
    <property type="project" value="UniProtKB-UniRule"/>
</dbReference>
<dbReference type="HAMAP" id="MF_00004">
    <property type="entry name" value="Aden_phosphoribosyltr"/>
    <property type="match status" value="1"/>
</dbReference>
<keyword evidence="10 12" id="KW-0808">Transferase</keyword>
<sequence>MDLKSKIRVVPDFPKPGISFKDITTLLKDREAYVYTIDSLVAFCKDKGAELIVGPEARGFVLGAPVAYALKVGFVPVRKPGKLPAETVRYEYGLEYGSDVLEIHKDAIQPGQKVVVVDDLLATGGTALAAVKLVEKIGGIVTGVAFVIELSYLNGRKTLEGYDVYSVITYDD</sequence>
<dbReference type="EC" id="2.4.2.7" evidence="7 12"/>
<comment type="subunit">
    <text evidence="6 12">Homodimer.</text>
</comment>
<name>A0A1I5VJV8_9FIRM</name>
<dbReference type="PANTHER" id="PTHR32315:SF3">
    <property type="entry name" value="ADENINE PHOSPHORIBOSYLTRANSFERASE"/>
    <property type="match status" value="1"/>
</dbReference>
<dbReference type="InterPro" id="IPR005764">
    <property type="entry name" value="Ade_phspho_trans"/>
</dbReference>
<dbReference type="STRING" id="937334.SAMN05444406_11154"/>
<dbReference type="Gene3D" id="3.40.50.2020">
    <property type="match status" value="1"/>
</dbReference>
<evidence type="ECO:0000256" key="11">
    <source>
        <dbReference type="ARBA" id="ARBA00022726"/>
    </source>
</evidence>
<dbReference type="GO" id="GO:0003999">
    <property type="term" value="F:adenine phosphoribosyltransferase activity"/>
    <property type="evidence" value="ECO:0007669"/>
    <property type="project" value="UniProtKB-UniRule"/>
</dbReference>
<comment type="similarity">
    <text evidence="5 12">Belongs to the purine/pyrimidine phosphoribosyltransferase family.</text>
</comment>
<keyword evidence="8 12" id="KW-0963">Cytoplasm</keyword>
<evidence type="ECO:0000256" key="1">
    <source>
        <dbReference type="ARBA" id="ARBA00000868"/>
    </source>
</evidence>
<dbReference type="GO" id="GO:0044209">
    <property type="term" value="P:AMP salvage"/>
    <property type="evidence" value="ECO:0007669"/>
    <property type="project" value="UniProtKB-UniRule"/>
</dbReference>
<dbReference type="Pfam" id="PF00156">
    <property type="entry name" value="Pribosyltran"/>
    <property type="match status" value="1"/>
</dbReference>
<dbReference type="PANTHER" id="PTHR32315">
    <property type="entry name" value="ADENINE PHOSPHORIBOSYLTRANSFERASE"/>
    <property type="match status" value="1"/>
</dbReference>
<dbReference type="GO" id="GO:0002055">
    <property type="term" value="F:adenine binding"/>
    <property type="evidence" value="ECO:0007669"/>
    <property type="project" value="TreeGrafter"/>
</dbReference>
<dbReference type="UniPathway" id="UPA00588">
    <property type="reaction ID" value="UER00646"/>
</dbReference>
<dbReference type="NCBIfam" id="NF002634">
    <property type="entry name" value="PRK02304.1-3"/>
    <property type="match status" value="1"/>
</dbReference>
<dbReference type="EMBL" id="FOXR01000011">
    <property type="protein sequence ID" value="SFQ07662.1"/>
    <property type="molecule type" value="Genomic_DNA"/>
</dbReference>
<dbReference type="SUPFAM" id="SSF53271">
    <property type="entry name" value="PRTase-like"/>
    <property type="match status" value="1"/>
</dbReference>
<evidence type="ECO:0000256" key="8">
    <source>
        <dbReference type="ARBA" id="ARBA00022490"/>
    </source>
</evidence>
<dbReference type="InterPro" id="IPR000836">
    <property type="entry name" value="PRTase_dom"/>
</dbReference>
<dbReference type="AlphaFoldDB" id="A0A1I5VJV8"/>
<protein>
    <recommendedName>
        <fullName evidence="7 12">Adenine phosphoribosyltransferase</fullName>
        <shortName evidence="12">APRT</shortName>
        <ecNumber evidence="7 12">2.4.2.7</ecNumber>
    </recommendedName>
</protein>
<dbReference type="FunFam" id="3.40.50.2020:FF:000004">
    <property type="entry name" value="Adenine phosphoribosyltransferase"/>
    <property type="match status" value="1"/>
</dbReference>
<dbReference type="CDD" id="cd06223">
    <property type="entry name" value="PRTases_typeI"/>
    <property type="match status" value="1"/>
</dbReference>
<evidence type="ECO:0000259" key="13">
    <source>
        <dbReference type="Pfam" id="PF00156"/>
    </source>
</evidence>
<evidence type="ECO:0000256" key="9">
    <source>
        <dbReference type="ARBA" id="ARBA00022676"/>
    </source>
</evidence>
<dbReference type="GO" id="GO:0016208">
    <property type="term" value="F:AMP binding"/>
    <property type="evidence" value="ECO:0007669"/>
    <property type="project" value="TreeGrafter"/>
</dbReference>
<comment type="catalytic activity">
    <reaction evidence="1 12">
        <text>AMP + diphosphate = 5-phospho-alpha-D-ribose 1-diphosphate + adenine</text>
        <dbReference type="Rhea" id="RHEA:16609"/>
        <dbReference type="ChEBI" id="CHEBI:16708"/>
        <dbReference type="ChEBI" id="CHEBI:33019"/>
        <dbReference type="ChEBI" id="CHEBI:58017"/>
        <dbReference type="ChEBI" id="CHEBI:456215"/>
        <dbReference type="EC" id="2.4.2.7"/>
    </reaction>
</comment>
<reference evidence="14 15" key="1">
    <citation type="submission" date="2016-10" db="EMBL/GenBank/DDBJ databases">
        <authorList>
            <person name="de Groot N.N."/>
        </authorList>
    </citation>
    <scope>NUCLEOTIDE SEQUENCE [LARGE SCALE GENOMIC DNA]</scope>
    <source>
        <strain evidence="14 15">DSM 20678</strain>
    </source>
</reference>
<dbReference type="RefSeq" id="WP_025747681.1">
    <property type="nucleotide sequence ID" value="NZ_FOXR01000011.1"/>
</dbReference>
<keyword evidence="11 12" id="KW-0660">Purine salvage</keyword>
<accession>A0A1I5VJV8</accession>
<organism evidence="14 15">
    <name type="scientific">Caldicoprobacter faecalis</name>
    <dbReference type="NCBI Taxonomy" id="937334"/>
    <lineage>
        <taxon>Bacteria</taxon>
        <taxon>Bacillati</taxon>
        <taxon>Bacillota</taxon>
        <taxon>Clostridia</taxon>
        <taxon>Caldicoprobacterales</taxon>
        <taxon>Caldicoprobacteraceae</taxon>
        <taxon>Caldicoprobacter</taxon>
    </lineage>
</organism>
<evidence type="ECO:0000256" key="7">
    <source>
        <dbReference type="ARBA" id="ARBA00011893"/>
    </source>
</evidence>
<dbReference type="GO" id="GO:0006168">
    <property type="term" value="P:adenine salvage"/>
    <property type="evidence" value="ECO:0007669"/>
    <property type="project" value="InterPro"/>
</dbReference>
<proteinExistence type="inferred from homology"/>
<dbReference type="OrthoDB" id="9803963at2"/>
<dbReference type="NCBIfam" id="NF002636">
    <property type="entry name" value="PRK02304.1-5"/>
    <property type="match status" value="1"/>
</dbReference>
<evidence type="ECO:0000256" key="2">
    <source>
        <dbReference type="ARBA" id="ARBA00003968"/>
    </source>
</evidence>
<comment type="subcellular location">
    <subcellularLocation>
        <location evidence="3 12">Cytoplasm</location>
    </subcellularLocation>
</comment>
<dbReference type="GO" id="GO:0005737">
    <property type="term" value="C:cytoplasm"/>
    <property type="evidence" value="ECO:0007669"/>
    <property type="project" value="UniProtKB-SubCell"/>
</dbReference>
<keyword evidence="15" id="KW-1185">Reference proteome</keyword>
<evidence type="ECO:0000256" key="3">
    <source>
        <dbReference type="ARBA" id="ARBA00004496"/>
    </source>
</evidence>
<evidence type="ECO:0000256" key="10">
    <source>
        <dbReference type="ARBA" id="ARBA00022679"/>
    </source>
</evidence>
<comment type="pathway">
    <text evidence="4 12">Purine metabolism; AMP biosynthesis via salvage pathway; AMP from adenine: step 1/1.</text>
</comment>
<evidence type="ECO:0000313" key="15">
    <source>
        <dbReference type="Proteomes" id="UP000198577"/>
    </source>
</evidence>
<evidence type="ECO:0000256" key="4">
    <source>
        <dbReference type="ARBA" id="ARBA00004659"/>
    </source>
</evidence>
<evidence type="ECO:0000256" key="12">
    <source>
        <dbReference type="HAMAP-Rule" id="MF_00004"/>
    </source>
</evidence>
<evidence type="ECO:0000256" key="6">
    <source>
        <dbReference type="ARBA" id="ARBA00011738"/>
    </source>
</evidence>
<feature type="domain" description="Phosphoribosyltransferase" evidence="13">
    <location>
        <begin position="50"/>
        <end position="148"/>
    </location>
</feature>
<dbReference type="InterPro" id="IPR029057">
    <property type="entry name" value="PRTase-like"/>
</dbReference>
<gene>
    <name evidence="12" type="primary">apt</name>
    <name evidence="14" type="ORF">SAMN05444406_11154</name>
</gene>
<comment type="function">
    <text evidence="2 12">Catalyzes a salvage reaction resulting in the formation of AMP, that is energically less costly than de novo synthesis.</text>
</comment>
<evidence type="ECO:0000256" key="5">
    <source>
        <dbReference type="ARBA" id="ARBA00008391"/>
    </source>
</evidence>
<evidence type="ECO:0000313" key="14">
    <source>
        <dbReference type="EMBL" id="SFQ07662.1"/>
    </source>
</evidence>